<dbReference type="Pfam" id="PF16353">
    <property type="entry name" value="LacZ_4"/>
    <property type="match status" value="1"/>
</dbReference>
<accession>A0A0D6JVL6</accession>
<keyword evidence="4" id="KW-0732">Signal</keyword>
<dbReference type="Pfam" id="PF02837">
    <property type="entry name" value="Glyco_hydro_2_N"/>
    <property type="match status" value="1"/>
</dbReference>
<evidence type="ECO:0000256" key="7">
    <source>
        <dbReference type="ARBA" id="ARBA00023295"/>
    </source>
</evidence>
<dbReference type="Pfam" id="PF02836">
    <property type="entry name" value="Glyco_hydro_2_C"/>
    <property type="match status" value="1"/>
</dbReference>
<dbReference type="InterPro" id="IPR004199">
    <property type="entry name" value="B-gal_small/dom_5"/>
</dbReference>
<evidence type="ECO:0000259" key="10">
    <source>
        <dbReference type="SMART" id="SM01038"/>
    </source>
</evidence>
<feature type="domain" description="LamG-like jellyroll fold" evidence="9">
    <location>
        <begin position="887"/>
        <end position="1016"/>
    </location>
</feature>
<dbReference type="InterPro" id="IPR050347">
    <property type="entry name" value="Bact_Beta-galactosidase"/>
</dbReference>
<dbReference type="Gene3D" id="2.60.120.200">
    <property type="match status" value="2"/>
</dbReference>
<dbReference type="InterPro" id="IPR014718">
    <property type="entry name" value="GH-type_carb-bd"/>
</dbReference>
<dbReference type="GO" id="GO:0009341">
    <property type="term" value="C:beta-galactosidase complex"/>
    <property type="evidence" value="ECO:0007669"/>
    <property type="project" value="InterPro"/>
</dbReference>
<dbReference type="SUPFAM" id="SSF74650">
    <property type="entry name" value="Galactose mutarotase-like"/>
    <property type="match status" value="1"/>
</dbReference>
<comment type="catalytic activity">
    <reaction evidence="1">
        <text>Hydrolysis of terminal non-reducing beta-D-galactose residues in beta-D-galactosides.</text>
        <dbReference type="EC" id="3.2.1.23"/>
    </reaction>
</comment>
<dbReference type="SUPFAM" id="SSF49899">
    <property type="entry name" value="Concanavalin A-like lectins/glucanases"/>
    <property type="match status" value="2"/>
</dbReference>
<comment type="similarity">
    <text evidence="2">Belongs to the glycosyl hydrolase 2 family.</text>
</comment>
<dbReference type="InterPro" id="IPR006103">
    <property type="entry name" value="Glyco_hydro_2_cat"/>
</dbReference>
<dbReference type="PANTHER" id="PTHR46323">
    <property type="entry name" value="BETA-GALACTOSIDASE"/>
    <property type="match status" value="1"/>
</dbReference>
<dbReference type="InterPro" id="IPR006558">
    <property type="entry name" value="LamG-like"/>
</dbReference>
<organism evidence="11 12">
    <name type="scientific">Haloferax massiliensis</name>
    <dbReference type="NCBI Taxonomy" id="1476858"/>
    <lineage>
        <taxon>Archaea</taxon>
        <taxon>Methanobacteriati</taxon>
        <taxon>Methanobacteriota</taxon>
        <taxon>Stenosarchaea group</taxon>
        <taxon>Halobacteria</taxon>
        <taxon>Halobacteriales</taxon>
        <taxon>Haloferacaceae</taxon>
        <taxon>Haloferax</taxon>
    </lineage>
</organism>
<dbReference type="Gene3D" id="3.20.20.80">
    <property type="entry name" value="Glycosidases"/>
    <property type="match status" value="1"/>
</dbReference>
<dbReference type="SMART" id="SM00458">
    <property type="entry name" value="RICIN"/>
    <property type="match status" value="1"/>
</dbReference>
<feature type="domain" description="Beta galactosidase small chain/" evidence="10">
    <location>
        <begin position="1198"/>
        <end position="1477"/>
    </location>
</feature>
<feature type="domain" description="Ricin B lectin" evidence="8">
    <location>
        <begin position="1507"/>
        <end position="1644"/>
    </location>
</feature>
<evidence type="ECO:0000256" key="4">
    <source>
        <dbReference type="ARBA" id="ARBA00022729"/>
    </source>
</evidence>
<dbReference type="SMART" id="SM00560">
    <property type="entry name" value="LamGL"/>
    <property type="match status" value="2"/>
</dbReference>
<dbReference type="InterPro" id="IPR000772">
    <property type="entry name" value="Ricin_B_lectin"/>
</dbReference>
<dbReference type="InterPro" id="IPR032312">
    <property type="entry name" value="LacZ_4"/>
</dbReference>
<dbReference type="InterPro" id="IPR013320">
    <property type="entry name" value="ConA-like_dom_sf"/>
</dbReference>
<keyword evidence="6" id="KW-1015">Disulfide bond</keyword>
<dbReference type="GO" id="GO:0004565">
    <property type="term" value="F:beta-galactosidase activity"/>
    <property type="evidence" value="ECO:0007669"/>
    <property type="project" value="UniProtKB-EC"/>
</dbReference>
<dbReference type="SUPFAM" id="SSF49785">
    <property type="entry name" value="Galactose-binding domain-like"/>
    <property type="match status" value="1"/>
</dbReference>
<keyword evidence="7" id="KW-0326">Glycosidase</keyword>
<evidence type="ECO:0000256" key="5">
    <source>
        <dbReference type="ARBA" id="ARBA00022801"/>
    </source>
</evidence>
<dbReference type="SUPFAM" id="SSF50370">
    <property type="entry name" value="Ricin B-like lectins"/>
    <property type="match status" value="1"/>
</dbReference>
<dbReference type="CDD" id="cd00161">
    <property type="entry name" value="beta-trefoil_Ricin-like"/>
    <property type="match status" value="1"/>
</dbReference>
<gene>
    <name evidence="11" type="primary">lacZ_1</name>
    <name evidence="11" type="ORF">BN996_03129</name>
</gene>
<dbReference type="PROSITE" id="PS50231">
    <property type="entry name" value="RICIN_B_LECTIN"/>
    <property type="match status" value="1"/>
</dbReference>
<dbReference type="GO" id="GO:0005990">
    <property type="term" value="P:lactose catabolic process"/>
    <property type="evidence" value="ECO:0007669"/>
    <property type="project" value="TreeGrafter"/>
</dbReference>
<keyword evidence="5" id="KW-0378">Hydrolase</keyword>
<dbReference type="InterPro" id="IPR006104">
    <property type="entry name" value="Glyco_hydro_2_N"/>
</dbReference>
<protein>
    <recommendedName>
        <fullName evidence="3">beta-galactosidase</fullName>
        <ecNumber evidence="3">3.2.1.23</ecNumber>
    </recommendedName>
</protein>
<feature type="domain" description="LamG-like jellyroll fold" evidence="9">
    <location>
        <begin position="379"/>
        <end position="506"/>
    </location>
</feature>
<reference evidence="12" key="1">
    <citation type="submission" date="2015-03" db="EMBL/GenBank/DDBJ databases">
        <authorList>
            <person name="Urmite Genomes"/>
        </authorList>
    </citation>
    <scope>NUCLEOTIDE SEQUENCE [LARGE SCALE GENOMIC DNA]</scope>
    <source>
        <strain evidence="12">Arc-Hr</strain>
    </source>
</reference>
<evidence type="ECO:0000256" key="1">
    <source>
        <dbReference type="ARBA" id="ARBA00001412"/>
    </source>
</evidence>
<evidence type="ECO:0000259" key="9">
    <source>
        <dbReference type="SMART" id="SM00560"/>
    </source>
</evidence>
<dbReference type="InterPro" id="IPR013783">
    <property type="entry name" value="Ig-like_fold"/>
</dbReference>
<sequence length="1646" mass="177959">MQVTGGSLLGGALFGHETSTARAEPHDGVDPTPGDINWSTYIETPGVVGEYTEPPHVATTMPYGSLSAARAAERDRDFLTDQWLESQYVTSLDGPWQFDFATDLAGATADTSNYANWDTVYVPHTWNTDGYGDLGFYNQAVGFSPNDPPNVPSTDNSVGTYKREFTVPDGWTQGRQTYLNIGGAKAGYFVWVNDAYVGYKQGSMTPGEFNITDVVTEDSTNTVTIQVVRWTDGTYLEQQHMWRLAGIFRDVLLYSKPDVHVQDFDTVADLDSTYTDGTLEVDAALANHTSSQQSATVQATLYDPAGIEVGTTNRSVTIDAGDTVTMSDGVVTDHSTENNGGTVIGDPSYVSGSSGRALDFDGGDDWVDVGSHPSLDLSDALTLEAVVYGESLTGEQPMVVKGDTSYGLKMSGGDLQFFVYDGSWNTVTVAPPSGWSGSWHTVTGVYDGSSLRLYVDGTEIGATSFSGSVSTNGYRLGIGHNAEARSRYFGGRLDSVRVYDRALSSSEVNASRTGPDSSTRLWLDFEQTGPPLSMTVSNVDAWTAETPALYTLGIELIPSGASSATEAMVEKVGFRTIEVVSTSDGAAEKITVNGEAVTLAGTNRHDYSLDHGRHVPTERMRKEIELAKRNNANAIRCSHYPNRPDFYRLCDEYGIYLQDELNAEAHGNQSLVNDFPSYDPSFLDRFKRMVVRDKNFASITVWSTGNEAGLGEAHRKMADWVRSADPTRLVGHQDNAGGYGSGFGGTASFADINGIRYPFPGTIESMAGDSSVTKPVVMGEYQIMSGNGGGLLTDFYDVIHAHEQLQGGYIWMWNQHQLNATEDPLDGNLLSEDHRRAAIDDRSIAGHTALVNGSPNEVSGESGSALELDGTADWVDANHDDRIDITGELTVEAVVYGDGSLAGEQPFVVKGDTQYGLKMSDGDLQFFVSDGSNQQTASAAPPSGWDGSWHTLSGVYDGSAVRLYVDGSEIASTAFSGAINSNRYRVGIGHNTETAERYANVRVDSVRIFERALSSSEVGSLSSPDDSCRLWLDFELKEHHWGDPPQPTATVIDHRHTMPQLDVMKKAQQFVRFEANDLPNGDVDVTNVYDFTNTSQFDFSWVLKEDDTVIQSGTLNPSIAPGETQTVSLGYSQPSLQAGSEYFLDISVTLASDTSWADAGYEIAFEQFVVPWDAPDAPQSSLSDMSGVSYSTSGSEVTVSGSDFTYVFDTSAGRFTSFQRHGEELLNAGPQLNAWREPVHNESAGWGGAEADEWTSAGLDALTATVDASSVSQPDPSAVRIEVETTDSASGHSEAFTTGYTYDVLGSGDVVVQVEVTPNTDMQNAITEYLPKYGLQLRMPADFDTFEWFGRGPGETYPDRKWNERIGRYSGSVSDQFVGYVPPGDYGNKCDTRYAALTNDSGVGLLVHGLPSTETMNVSVQAFTDMSDAERVSDLQFADGIVFNVDYAVSGVGGMPRNTLSAYSVDPISERFSYAFRPFDASSDDPLSLSRRDLPYAGQSGSGPITEGTYYVENVNSGKAMDIANSSTADGGNVQQYGYWGGSNQQWDAVRNGDGTYRFENVNSGKVLSVDSGSTSEGATLVQWTWNGNDEQRWAVNENSDGTYRLENVNSGYVADVNAASTSNGADVIQWGWGGGDNQKWTFNAP</sequence>
<dbReference type="Gene3D" id="2.60.40.10">
    <property type="entry name" value="Immunoglobulins"/>
    <property type="match status" value="3"/>
</dbReference>
<dbReference type="InterPro" id="IPR017853">
    <property type="entry name" value="GH"/>
</dbReference>
<dbReference type="Gene3D" id="2.80.10.50">
    <property type="match status" value="3"/>
</dbReference>
<dbReference type="InterPro" id="IPR008979">
    <property type="entry name" value="Galactose-bd-like_sf"/>
</dbReference>
<evidence type="ECO:0000313" key="12">
    <source>
        <dbReference type="Proteomes" id="UP000198902"/>
    </source>
</evidence>
<dbReference type="InterPro" id="IPR011013">
    <property type="entry name" value="Gal_mutarotase_sf_dom"/>
</dbReference>
<evidence type="ECO:0000313" key="11">
    <source>
        <dbReference type="EMBL" id="CQR52423.1"/>
    </source>
</evidence>
<dbReference type="SMART" id="SM01038">
    <property type="entry name" value="Bgal_small_N"/>
    <property type="match status" value="1"/>
</dbReference>
<dbReference type="Pfam" id="PF14200">
    <property type="entry name" value="RicinB_lectin_2"/>
    <property type="match status" value="1"/>
</dbReference>
<dbReference type="PANTHER" id="PTHR46323:SF2">
    <property type="entry name" value="BETA-GALACTOSIDASE"/>
    <property type="match status" value="1"/>
</dbReference>
<dbReference type="Gene3D" id="2.70.98.10">
    <property type="match status" value="1"/>
</dbReference>
<dbReference type="Proteomes" id="UP000198902">
    <property type="component" value="Unassembled WGS sequence"/>
</dbReference>
<dbReference type="SUPFAM" id="SSF49303">
    <property type="entry name" value="beta-Galactosidase/glucuronidase domain"/>
    <property type="match status" value="3"/>
</dbReference>
<dbReference type="SUPFAM" id="SSF51445">
    <property type="entry name" value="(Trans)glycosidases"/>
    <property type="match status" value="1"/>
</dbReference>
<dbReference type="EMBL" id="CSTE01000004">
    <property type="protein sequence ID" value="CQR52423.1"/>
    <property type="molecule type" value="Genomic_DNA"/>
</dbReference>
<evidence type="ECO:0000256" key="6">
    <source>
        <dbReference type="ARBA" id="ARBA00023157"/>
    </source>
</evidence>
<keyword evidence="12" id="KW-1185">Reference proteome</keyword>
<dbReference type="Gene3D" id="2.60.120.260">
    <property type="entry name" value="Galactose-binding domain-like"/>
    <property type="match status" value="1"/>
</dbReference>
<dbReference type="Pfam" id="PF13385">
    <property type="entry name" value="Laminin_G_3"/>
    <property type="match status" value="2"/>
</dbReference>
<evidence type="ECO:0000259" key="8">
    <source>
        <dbReference type="SMART" id="SM00458"/>
    </source>
</evidence>
<dbReference type="EC" id="3.2.1.23" evidence="3"/>
<dbReference type="InterPro" id="IPR036156">
    <property type="entry name" value="Beta-gal/glucu_dom_sf"/>
</dbReference>
<proteinExistence type="inferred from homology"/>
<dbReference type="InterPro" id="IPR035992">
    <property type="entry name" value="Ricin_B-like_lectins"/>
</dbReference>
<evidence type="ECO:0000256" key="3">
    <source>
        <dbReference type="ARBA" id="ARBA00012756"/>
    </source>
</evidence>
<evidence type="ECO:0000256" key="2">
    <source>
        <dbReference type="ARBA" id="ARBA00007401"/>
    </source>
</evidence>
<dbReference type="Pfam" id="PF02929">
    <property type="entry name" value="Bgal_small_N"/>
    <property type="match status" value="1"/>
</dbReference>
<name>A0A0D6JVL6_9EURY</name>
<dbReference type="GO" id="GO:0030246">
    <property type="term" value="F:carbohydrate binding"/>
    <property type="evidence" value="ECO:0007669"/>
    <property type="project" value="InterPro"/>
</dbReference>